<dbReference type="CDD" id="cd04496">
    <property type="entry name" value="SSB_OBF"/>
    <property type="match status" value="1"/>
</dbReference>
<comment type="caution">
    <text evidence="3">The sequence shown here is derived from an EMBL/GenBank/DDBJ whole genome shotgun (WGS) entry which is preliminary data.</text>
</comment>
<proteinExistence type="predicted"/>
<dbReference type="GO" id="GO:0003677">
    <property type="term" value="F:DNA binding"/>
    <property type="evidence" value="ECO:0007669"/>
    <property type="project" value="UniProtKB-KW"/>
</dbReference>
<dbReference type="Proteomes" id="UP000297608">
    <property type="component" value="Unassembled WGS sequence"/>
</dbReference>
<keyword evidence="1 2" id="KW-0238">DNA-binding</keyword>
<evidence type="ECO:0000256" key="2">
    <source>
        <dbReference type="PIRNR" id="PIRNR002070"/>
    </source>
</evidence>
<dbReference type="InterPro" id="IPR012340">
    <property type="entry name" value="NA-bd_OB-fold"/>
</dbReference>
<evidence type="ECO:0000313" key="4">
    <source>
        <dbReference type="Proteomes" id="UP000297608"/>
    </source>
</evidence>
<dbReference type="Gene3D" id="2.40.50.140">
    <property type="entry name" value="Nucleic acid-binding proteins"/>
    <property type="match status" value="1"/>
</dbReference>
<name>A0ABY2IEV4_9MICO</name>
<dbReference type="InterPro" id="IPR011344">
    <property type="entry name" value="ssDNA-bd"/>
</dbReference>
<organism evidence="3 4">
    <name type="scientific">Cryobacterium algoricola</name>
    <dbReference type="NCBI Taxonomy" id="1259183"/>
    <lineage>
        <taxon>Bacteria</taxon>
        <taxon>Bacillati</taxon>
        <taxon>Actinomycetota</taxon>
        <taxon>Actinomycetes</taxon>
        <taxon>Micrococcales</taxon>
        <taxon>Microbacteriaceae</taxon>
        <taxon>Cryobacterium</taxon>
    </lineage>
</organism>
<accession>A0ABY2IEV4</accession>
<dbReference type="Pfam" id="PF00436">
    <property type="entry name" value="SSB"/>
    <property type="match status" value="1"/>
</dbReference>
<reference evidence="3 4" key="1">
    <citation type="submission" date="2019-03" db="EMBL/GenBank/DDBJ databases">
        <title>Genomics of glacier-inhabiting Cryobacterium strains.</title>
        <authorList>
            <person name="Liu Q."/>
            <person name="Xin Y.-H."/>
        </authorList>
    </citation>
    <scope>NUCLEOTIDE SEQUENCE [LARGE SCALE GENOMIC DNA]</scope>
    <source>
        <strain evidence="3 4">MDB2-B</strain>
    </source>
</reference>
<dbReference type="PIRSF" id="PIRSF002070">
    <property type="entry name" value="SSB"/>
    <property type="match status" value="1"/>
</dbReference>
<dbReference type="EMBL" id="SOFG01000011">
    <property type="protein sequence ID" value="TFB86880.1"/>
    <property type="molecule type" value="Genomic_DNA"/>
</dbReference>
<dbReference type="RefSeq" id="WP_134533848.1">
    <property type="nucleotide sequence ID" value="NZ_SOFG01000011.1"/>
</dbReference>
<evidence type="ECO:0000313" key="3">
    <source>
        <dbReference type="EMBL" id="TFB86880.1"/>
    </source>
</evidence>
<gene>
    <name evidence="3" type="ORF">E3O44_06855</name>
</gene>
<keyword evidence="4" id="KW-1185">Reference proteome</keyword>
<sequence>MSTRTITGNLATDPEIVQAGSINITKLRVIENTGEYRTGKWHAHPDATTHFVEARFALGDNAATTLHKGDPVIVIGREHTNSWGDDGAKHYVRVIDADNIGVDLNRATAQIQRTPKADDEE</sequence>
<evidence type="ECO:0000256" key="1">
    <source>
        <dbReference type="ARBA" id="ARBA00023125"/>
    </source>
</evidence>
<dbReference type="PROSITE" id="PS50935">
    <property type="entry name" value="SSB"/>
    <property type="match status" value="1"/>
</dbReference>
<dbReference type="SUPFAM" id="SSF50249">
    <property type="entry name" value="Nucleic acid-binding proteins"/>
    <property type="match status" value="1"/>
</dbReference>
<dbReference type="InterPro" id="IPR000424">
    <property type="entry name" value="Primosome_PriB/ssb"/>
</dbReference>
<protein>
    <recommendedName>
        <fullName evidence="2">Single-stranded DNA-binding protein</fullName>
    </recommendedName>
</protein>